<gene>
    <name evidence="2" type="ORF">GCM10023095_02430</name>
</gene>
<dbReference type="Pfam" id="PF01863">
    <property type="entry name" value="YgjP-like"/>
    <property type="match status" value="1"/>
</dbReference>
<dbReference type="InterPro" id="IPR002725">
    <property type="entry name" value="YgjP-like_metallopeptidase"/>
</dbReference>
<dbReference type="EMBL" id="BAABFC010000001">
    <property type="protein sequence ID" value="GAA4492974.1"/>
    <property type="molecule type" value="Genomic_DNA"/>
</dbReference>
<name>A0ABP8PXE4_9GAMM</name>
<sequence length="167" mass="19158">MTALPFLAGYPDSLLSQVRTLIAQQRLGPWLAQKYPPQRHEIQSDKALFAYIQELKQQHMKSAPPLSGVSYDSKINVVKHALGLHLTHSRVQGGRLKSKSSIQIASLFREAPAPFLRMIAVHELAHLRHKEHDKAFYQLCCHMEPDYHQLELDLRLYLTQQSLERTA</sequence>
<dbReference type="InterPro" id="IPR053136">
    <property type="entry name" value="UTP_pyrophosphatase-like"/>
</dbReference>
<keyword evidence="3" id="KW-1185">Reference proteome</keyword>
<reference evidence="3" key="1">
    <citation type="journal article" date="2019" name="Int. J. Syst. Evol. Microbiol.">
        <title>The Global Catalogue of Microorganisms (GCM) 10K type strain sequencing project: providing services to taxonomists for standard genome sequencing and annotation.</title>
        <authorList>
            <consortium name="The Broad Institute Genomics Platform"/>
            <consortium name="The Broad Institute Genome Sequencing Center for Infectious Disease"/>
            <person name="Wu L."/>
            <person name="Ma J."/>
        </authorList>
    </citation>
    <scope>NUCLEOTIDE SEQUENCE [LARGE SCALE GENOMIC DNA]</scope>
    <source>
        <strain evidence="3">JCM 32226</strain>
    </source>
</reference>
<dbReference type="RefSeq" id="WP_345009243.1">
    <property type="nucleotide sequence ID" value="NZ_BAABFC010000001.1"/>
</dbReference>
<feature type="domain" description="YgjP-like metallopeptidase" evidence="1">
    <location>
        <begin position="38"/>
        <end position="155"/>
    </location>
</feature>
<evidence type="ECO:0000259" key="1">
    <source>
        <dbReference type="Pfam" id="PF01863"/>
    </source>
</evidence>
<evidence type="ECO:0000313" key="2">
    <source>
        <dbReference type="EMBL" id="GAA4492974.1"/>
    </source>
</evidence>
<comment type="caution">
    <text evidence="2">The sequence shown here is derived from an EMBL/GenBank/DDBJ whole genome shotgun (WGS) entry which is preliminary data.</text>
</comment>
<organism evidence="2 3">
    <name type="scientific">Pseudaeromonas paramecii</name>
    <dbReference type="NCBI Taxonomy" id="2138166"/>
    <lineage>
        <taxon>Bacteria</taxon>
        <taxon>Pseudomonadati</taxon>
        <taxon>Pseudomonadota</taxon>
        <taxon>Gammaproteobacteria</taxon>
        <taxon>Aeromonadales</taxon>
        <taxon>Aeromonadaceae</taxon>
        <taxon>Pseudaeromonas</taxon>
    </lineage>
</organism>
<protein>
    <submittedName>
        <fullName evidence="2">M48 family metallopeptidase</fullName>
    </submittedName>
</protein>
<evidence type="ECO:0000313" key="3">
    <source>
        <dbReference type="Proteomes" id="UP001501321"/>
    </source>
</evidence>
<dbReference type="PANTHER" id="PTHR30399">
    <property type="entry name" value="UNCHARACTERIZED PROTEIN YGJP"/>
    <property type="match status" value="1"/>
</dbReference>
<dbReference type="CDD" id="cd07344">
    <property type="entry name" value="M48_yhfN_like"/>
    <property type="match status" value="1"/>
</dbReference>
<accession>A0ABP8PXE4</accession>
<dbReference type="Proteomes" id="UP001501321">
    <property type="component" value="Unassembled WGS sequence"/>
</dbReference>
<dbReference type="Gene3D" id="3.30.2010.10">
    <property type="entry name" value="Metalloproteases ('zincins'), catalytic domain"/>
    <property type="match status" value="1"/>
</dbReference>
<dbReference type="PANTHER" id="PTHR30399:SF1">
    <property type="entry name" value="UTP PYROPHOSPHATASE"/>
    <property type="match status" value="1"/>
</dbReference>
<proteinExistence type="predicted"/>